<dbReference type="KEGG" id="aar:Acear_2003"/>
<feature type="transmembrane region" description="Helical" evidence="9">
    <location>
        <begin position="7"/>
        <end position="24"/>
    </location>
</feature>
<proteinExistence type="inferred from homology"/>
<keyword evidence="2" id="KW-0813">Transport</keyword>
<keyword evidence="3" id="KW-1003">Cell membrane</keyword>
<evidence type="ECO:0000256" key="6">
    <source>
        <dbReference type="ARBA" id="ARBA00022989"/>
    </source>
</evidence>
<keyword evidence="11" id="KW-1185">Reference proteome</keyword>
<evidence type="ECO:0000256" key="7">
    <source>
        <dbReference type="ARBA" id="ARBA00023136"/>
    </source>
</evidence>
<evidence type="ECO:0000256" key="2">
    <source>
        <dbReference type="ARBA" id="ARBA00022448"/>
    </source>
</evidence>
<keyword evidence="5 9" id="KW-0812">Transmembrane</keyword>
<dbReference type="EMBL" id="CP002105">
    <property type="protein sequence ID" value="ADL13500.1"/>
    <property type="molecule type" value="Genomic_DNA"/>
</dbReference>
<dbReference type="PANTHER" id="PTHR30574">
    <property type="entry name" value="INNER MEMBRANE PROTEIN YEDE"/>
    <property type="match status" value="1"/>
</dbReference>
<name>D9QSN7_ACEAZ</name>
<dbReference type="OrthoDB" id="9814020at2"/>
<dbReference type="Pfam" id="PF04143">
    <property type="entry name" value="Sulf_transp"/>
    <property type="match status" value="1"/>
</dbReference>
<protein>
    <submittedName>
        <fullName evidence="10">Uncharacterized protein</fullName>
    </submittedName>
</protein>
<dbReference type="eggNOG" id="COG2391">
    <property type="taxonomic scope" value="Bacteria"/>
</dbReference>
<organism evidence="10 11">
    <name type="scientific">Acetohalobium arabaticum (strain ATCC 49924 / DSM 5501 / Z-7288)</name>
    <dbReference type="NCBI Taxonomy" id="574087"/>
    <lineage>
        <taxon>Bacteria</taxon>
        <taxon>Bacillati</taxon>
        <taxon>Bacillota</taxon>
        <taxon>Clostridia</taxon>
        <taxon>Halanaerobiales</taxon>
        <taxon>Halobacteroidaceae</taxon>
        <taxon>Acetohalobium</taxon>
    </lineage>
</organism>
<keyword evidence="7 9" id="KW-0472">Membrane</keyword>
<reference evidence="10 11" key="1">
    <citation type="journal article" date="2010" name="Stand. Genomic Sci.">
        <title>Complete genome sequence of Acetohalobium arabaticum type strain (Z-7288).</title>
        <authorList>
            <person name="Sikorski J."/>
            <person name="Lapidus A."/>
            <person name="Chertkov O."/>
            <person name="Lucas S."/>
            <person name="Copeland A."/>
            <person name="Glavina Del Rio T."/>
            <person name="Nolan M."/>
            <person name="Tice H."/>
            <person name="Cheng J.F."/>
            <person name="Han C."/>
            <person name="Brambilla E."/>
            <person name="Pitluck S."/>
            <person name="Liolios K."/>
            <person name="Ivanova N."/>
            <person name="Mavromatis K."/>
            <person name="Mikhailova N."/>
            <person name="Pati A."/>
            <person name="Bruce D."/>
            <person name="Detter C."/>
            <person name="Tapia R."/>
            <person name="Goodwin L."/>
            <person name="Chen A."/>
            <person name="Palaniappan K."/>
            <person name="Land M."/>
            <person name="Hauser L."/>
            <person name="Chang Y.J."/>
            <person name="Jeffries C.D."/>
            <person name="Rohde M."/>
            <person name="Goker M."/>
            <person name="Spring S."/>
            <person name="Woyke T."/>
            <person name="Bristow J."/>
            <person name="Eisen J.A."/>
            <person name="Markowitz V."/>
            <person name="Hugenholtz P."/>
            <person name="Kyrpides N.C."/>
            <person name="Klenk H.P."/>
        </authorList>
    </citation>
    <scope>NUCLEOTIDE SEQUENCE [LARGE SCALE GENOMIC DNA]</scope>
    <source>
        <strain evidence="11">ATCC 49924 / DSM 5501 / Z-7288</strain>
    </source>
</reference>
<evidence type="ECO:0000256" key="8">
    <source>
        <dbReference type="ARBA" id="ARBA00035655"/>
    </source>
</evidence>
<evidence type="ECO:0000256" key="3">
    <source>
        <dbReference type="ARBA" id="ARBA00022475"/>
    </source>
</evidence>
<evidence type="ECO:0000256" key="9">
    <source>
        <dbReference type="SAM" id="Phobius"/>
    </source>
</evidence>
<keyword evidence="4" id="KW-0997">Cell inner membrane</keyword>
<feature type="transmembrane region" description="Helical" evidence="9">
    <location>
        <begin position="105"/>
        <end position="126"/>
    </location>
</feature>
<dbReference type="GO" id="GO:0005886">
    <property type="term" value="C:plasma membrane"/>
    <property type="evidence" value="ECO:0007669"/>
    <property type="project" value="UniProtKB-SubCell"/>
</dbReference>
<dbReference type="InterPro" id="IPR007272">
    <property type="entry name" value="Sulf_transp_TsuA/YedE"/>
</dbReference>
<dbReference type="RefSeq" id="WP_013278945.1">
    <property type="nucleotide sequence ID" value="NC_014378.1"/>
</dbReference>
<dbReference type="PANTHER" id="PTHR30574:SF1">
    <property type="entry name" value="SULPHUR TRANSPORT DOMAIN-CONTAINING PROTEIN"/>
    <property type="match status" value="1"/>
</dbReference>
<dbReference type="Proteomes" id="UP000001661">
    <property type="component" value="Chromosome"/>
</dbReference>
<evidence type="ECO:0000256" key="1">
    <source>
        <dbReference type="ARBA" id="ARBA00004429"/>
    </source>
</evidence>
<dbReference type="AlphaFoldDB" id="D9QSN7"/>
<dbReference type="STRING" id="574087.Acear_2003"/>
<evidence type="ECO:0000313" key="11">
    <source>
        <dbReference type="Proteomes" id="UP000001661"/>
    </source>
</evidence>
<evidence type="ECO:0000256" key="5">
    <source>
        <dbReference type="ARBA" id="ARBA00022692"/>
    </source>
</evidence>
<feature type="transmembrane region" description="Helical" evidence="9">
    <location>
        <begin position="138"/>
        <end position="163"/>
    </location>
</feature>
<keyword evidence="6 9" id="KW-1133">Transmembrane helix</keyword>
<comment type="subcellular location">
    <subcellularLocation>
        <location evidence="1">Cell inner membrane</location>
        <topology evidence="1">Multi-pass membrane protein</topology>
    </subcellularLocation>
</comment>
<evidence type="ECO:0000313" key="10">
    <source>
        <dbReference type="EMBL" id="ADL13500.1"/>
    </source>
</evidence>
<feature type="transmembrane region" description="Helical" evidence="9">
    <location>
        <begin position="65"/>
        <end position="84"/>
    </location>
</feature>
<evidence type="ECO:0000256" key="4">
    <source>
        <dbReference type="ARBA" id="ARBA00022519"/>
    </source>
</evidence>
<sequence length="165" mass="18118">MSNWSPYLVGAGIGILSWLTFLLSNKTIGVSTAFVRTAGIIEKFFRGDKALERKYYEEYPPVIDWGWTFVLGIAIGAFISVQLSGDFRLVSIPAFWNQQFGSSKLFRWILAGIGGIFIGFGARWAGGCTSGHGISGTLQLAVISWITFIFFFIGGVASAFILYSF</sequence>
<comment type="similarity">
    <text evidence="8">Belongs to the TsuA/YedE (TC 9.B.102) family.</text>
</comment>
<gene>
    <name evidence="10" type="ordered locus">Acear_2003</name>
</gene>
<accession>D9QSN7</accession>
<dbReference type="HOGENOM" id="CLU_041737_1_1_9"/>